<dbReference type="GO" id="GO:0031012">
    <property type="term" value="C:extracellular matrix"/>
    <property type="evidence" value="ECO:0007669"/>
    <property type="project" value="TreeGrafter"/>
</dbReference>
<proteinExistence type="predicted"/>
<dbReference type="Proteomes" id="UP000694843">
    <property type="component" value="Unplaced"/>
</dbReference>
<dbReference type="PROSITE" id="PS51155">
    <property type="entry name" value="CHIT_BIND_RR_2"/>
    <property type="match status" value="1"/>
</dbReference>
<organism evidence="3 4">
    <name type="scientific">Hyalella azteca</name>
    <name type="common">Amphipod</name>
    <dbReference type="NCBI Taxonomy" id="294128"/>
    <lineage>
        <taxon>Eukaryota</taxon>
        <taxon>Metazoa</taxon>
        <taxon>Ecdysozoa</taxon>
        <taxon>Arthropoda</taxon>
        <taxon>Crustacea</taxon>
        <taxon>Multicrustacea</taxon>
        <taxon>Malacostraca</taxon>
        <taxon>Eumalacostraca</taxon>
        <taxon>Peracarida</taxon>
        <taxon>Amphipoda</taxon>
        <taxon>Senticaudata</taxon>
        <taxon>Talitrida</taxon>
        <taxon>Talitroidea</taxon>
        <taxon>Hyalellidae</taxon>
        <taxon>Hyalella</taxon>
    </lineage>
</organism>
<keyword evidence="3" id="KW-1185">Reference proteome</keyword>
<dbReference type="AlphaFoldDB" id="A0A979FYH7"/>
<dbReference type="RefSeq" id="XP_047741554.1">
    <property type="nucleotide sequence ID" value="XM_047885598.1"/>
</dbReference>
<dbReference type="GO" id="GO:0042302">
    <property type="term" value="F:structural constituent of cuticle"/>
    <property type="evidence" value="ECO:0007669"/>
    <property type="project" value="UniProtKB-UniRule"/>
</dbReference>
<dbReference type="InterPro" id="IPR051217">
    <property type="entry name" value="Insect_Cuticle_Struc_Prot"/>
</dbReference>
<dbReference type="KEGG" id="hazt:125179537"/>
<keyword evidence="1 2" id="KW-0193">Cuticle</keyword>
<name>A0A979FYH7_HYAAZ</name>
<dbReference type="Pfam" id="PF00379">
    <property type="entry name" value="Chitin_bind_4"/>
    <property type="match status" value="1"/>
</dbReference>
<dbReference type="PROSITE" id="PS00233">
    <property type="entry name" value="CHIT_BIND_RR_1"/>
    <property type="match status" value="1"/>
</dbReference>
<dbReference type="PANTHER" id="PTHR12236">
    <property type="entry name" value="STRUCTURAL CONTITUENT OF CUTICLE"/>
    <property type="match status" value="1"/>
</dbReference>
<dbReference type="PANTHER" id="PTHR12236:SF79">
    <property type="entry name" value="CUTICULAR PROTEIN 50CB-RELATED"/>
    <property type="match status" value="1"/>
</dbReference>
<dbReference type="InterPro" id="IPR031311">
    <property type="entry name" value="CHIT_BIND_RR_consensus"/>
</dbReference>
<dbReference type="GO" id="GO:0005615">
    <property type="term" value="C:extracellular space"/>
    <property type="evidence" value="ECO:0007669"/>
    <property type="project" value="TreeGrafter"/>
</dbReference>
<protein>
    <submittedName>
        <fullName evidence="4">Uncharacterized protein LOC125179537</fullName>
    </submittedName>
</protein>
<dbReference type="InterPro" id="IPR000618">
    <property type="entry name" value="Insect_cuticle"/>
</dbReference>
<dbReference type="OrthoDB" id="6348134at2759"/>
<evidence type="ECO:0000256" key="2">
    <source>
        <dbReference type="PROSITE-ProRule" id="PRU00497"/>
    </source>
</evidence>
<evidence type="ECO:0000256" key="1">
    <source>
        <dbReference type="ARBA" id="ARBA00022460"/>
    </source>
</evidence>
<evidence type="ECO:0000313" key="4">
    <source>
        <dbReference type="RefSeq" id="XP_047741554.1"/>
    </source>
</evidence>
<sequence>MGLCLPRFCWDKIHVLPSSSPHVLPSPSSHVLPSSSLPRAAFPFTPTCCLPLSPHVLPSSSPHVLPSLSPHPLSRNLIKDDRLRRSPDNFTVNFSDVGRFKSSPPQELATKVELDPRLDFRPLIVDDDDLDDSSERKAIFIRRIDDFKDRTHQPPPDTVYGLRIPKENSSVHHAASTRVKIPMKIPAPERSVNSQLFTIETNEVDDLGHVLHQSDEEDMSNELISFFQNLRPTTAKPPVKIVVSSETNATHMSINIPRKIVQRHPAIVSNFVRSFINQKPQPVDEYDFYSRNYNIGANKAELPYERSGTSHGQDRRPFKTNSFQNYFKSRTEKLSSVLGHSTLKSHFGVYDDVPSVVPIMNAAKEMDKDSNINQAKNNKERYRPAKYEFSYEISEDDVQMGHQEARSGHRVDGEYHVLLPNGLRQIVTYYADETGYHPTIRYDPPIKLSPRKVLSIPQTDDLSRGALAITASSSASPTATNMAAEAVPLASQNFNTGNSLHSISFPDEEATRLDECI</sequence>
<evidence type="ECO:0000313" key="3">
    <source>
        <dbReference type="Proteomes" id="UP000694843"/>
    </source>
</evidence>
<dbReference type="GeneID" id="125179537"/>
<gene>
    <name evidence="4" type="primary">LOC125179537</name>
</gene>
<accession>A0A979FYH7</accession>
<reference evidence="4" key="1">
    <citation type="submission" date="2025-08" db="UniProtKB">
        <authorList>
            <consortium name="RefSeq"/>
        </authorList>
    </citation>
    <scope>IDENTIFICATION</scope>
    <source>
        <tissue evidence="4">Whole organism</tissue>
    </source>
</reference>